<evidence type="ECO:0000313" key="2">
    <source>
        <dbReference type="EMBL" id="KAF2894729.1"/>
    </source>
</evidence>
<organism evidence="2 3">
    <name type="scientific">Ignelater luminosus</name>
    <name type="common">Cucubano</name>
    <name type="synonym">Pyrophorus luminosus</name>
    <dbReference type="NCBI Taxonomy" id="2038154"/>
    <lineage>
        <taxon>Eukaryota</taxon>
        <taxon>Metazoa</taxon>
        <taxon>Ecdysozoa</taxon>
        <taxon>Arthropoda</taxon>
        <taxon>Hexapoda</taxon>
        <taxon>Insecta</taxon>
        <taxon>Pterygota</taxon>
        <taxon>Neoptera</taxon>
        <taxon>Endopterygota</taxon>
        <taxon>Coleoptera</taxon>
        <taxon>Polyphaga</taxon>
        <taxon>Elateriformia</taxon>
        <taxon>Elateroidea</taxon>
        <taxon>Elateridae</taxon>
        <taxon>Agrypninae</taxon>
        <taxon>Pyrophorini</taxon>
        <taxon>Ignelater</taxon>
    </lineage>
</organism>
<reference evidence="2" key="1">
    <citation type="submission" date="2019-08" db="EMBL/GenBank/DDBJ databases">
        <title>The genome of the North American firefly Photinus pyralis.</title>
        <authorList>
            <consortium name="Photinus pyralis genome working group"/>
            <person name="Fallon T.R."/>
            <person name="Sander Lower S.E."/>
            <person name="Weng J.-K."/>
        </authorList>
    </citation>
    <scope>NUCLEOTIDE SEQUENCE</scope>
    <source>
        <strain evidence="2">TRF0915ILg1</strain>
        <tissue evidence="2">Whole body</tissue>
    </source>
</reference>
<evidence type="ECO:0000313" key="3">
    <source>
        <dbReference type="Proteomes" id="UP000801492"/>
    </source>
</evidence>
<feature type="transmembrane region" description="Helical" evidence="1">
    <location>
        <begin position="188"/>
        <end position="210"/>
    </location>
</feature>
<comment type="caution">
    <text evidence="2">The sequence shown here is derived from an EMBL/GenBank/DDBJ whole genome shotgun (WGS) entry which is preliminary data.</text>
</comment>
<dbReference type="AlphaFoldDB" id="A0A8K0CW78"/>
<feature type="transmembrane region" description="Helical" evidence="1">
    <location>
        <begin position="130"/>
        <end position="150"/>
    </location>
</feature>
<dbReference type="OrthoDB" id="8196465at2759"/>
<keyword evidence="1" id="KW-0472">Membrane</keyword>
<name>A0A8K0CW78_IGNLU</name>
<sequence>MREKNSSSIPYFKKEIFLLKFGGISLAGNESFGYRVYSYFIISVITYPYLIIAFGDLFKHEFEVVAQLCIYIGSYLMAVSITMVTFSNRIKLGKLLDKIQQKPFLPNTKRGGKMETELINQWILYKNNQYIILMAGAGICYTLAVAYTIMKRITSSNPQDWAFAFGPITFFNVTYSPNYEILWMYQNISVFCIVSNLLQAISILAAILTFDSKPHAKSTYEQDYTIDVLSIPWKYLESILRAMIRYHLSIIEIATDLENIFSNAMFSVYLFTLASLCFEIYRAAMVSIVFIFDY</sequence>
<keyword evidence="1" id="KW-1133">Transmembrane helix</keyword>
<dbReference type="EMBL" id="VTPC01006719">
    <property type="protein sequence ID" value="KAF2894729.1"/>
    <property type="molecule type" value="Genomic_DNA"/>
</dbReference>
<feature type="transmembrane region" description="Helical" evidence="1">
    <location>
        <begin position="64"/>
        <end position="86"/>
    </location>
</feature>
<proteinExistence type="predicted"/>
<evidence type="ECO:0000256" key="1">
    <source>
        <dbReference type="SAM" id="Phobius"/>
    </source>
</evidence>
<gene>
    <name evidence="2" type="ORF">ILUMI_11442</name>
</gene>
<protein>
    <submittedName>
        <fullName evidence="2">Uncharacterized protein</fullName>
    </submittedName>
</protein>
<keyword evidence="1" id="KW-0812">Transmembrane</keyword>
<feature type="transmembrane region" description="Helical" evidence="1">
    <location>
        <begin position="268"/>
        <end position="292"/>
    </location>
</feature>
<keyword evidence="3" id="KW-1185">Reference proteome</keyword>
<accession>A0A8K0CW78</accession>
<feature type="transmembrane region" description="Helical" evidence="1">
    <location>
        <begin position="36"/>
        <end position="58"/>
    </location>
</feature>
<dbReference type="Proteomes" id="UP000801492">
    <property type="component" value="Unassembled WGS sequence"/>
</dbReference>